<feature type="non-terminal residue" evidence="2">
    <location>
        <position position="1"/>
    </location>
</feature>
<evidence type="ECO:0000313" key="2">
    <source>
        <dbReference type="EMBL" id="GMT13460.1"/>
    </source>
</evidence>
<evidence type="ECO:0000256" key="1">
    <source>
        <dbReference type="SAM" id="SignalP"/>
    </source>
</evidence>
<accession>A0AAV5V1M3</accession>
<comment type="caution">
    <text evidence="2">The sequence shown here is derived from an EMBL/GenBank/DDBJ whole genome shotgun (WGS) entry which is preliminary data.</text>
</comment>
<dbReference type="Proteomes" id="UP001432322">
    <property type="component" value="Unassembled WGS sequence"/>
</dbReference>
<proteinExistence type="predicted"/>
<name>A0AAV5V1M3_9BILA</name>
<protein>
    <recommendedName>
        <fullName evidence="4">Insulin-like domain-containing protein</fullName>
    </recommendedName>
</protein>
<keyword evidence="1" id="KW-0732">Signal</keyword>
<gene>
    <name evidence="2" type="ORF">PFISCL1PPCAC_4757</name>
</gene>
<feature type="signal peptide" evidence="1">
    <location>
        <begin position="1"/>
        <end position="18"/>
    </location>
</feature>
<keyword evidence="3" id="KW-1185">Reference proteome</keyword>
<sequence>ALASVGVLCFLLIVRIEARLSRRSPGPLYDVSRCGTAFLELSMPIERKVLVDQETCTSVQSSPRWYGMEPETGTALRRYCCKVGCSSEHVAYFVCENLRRSRA</sequence>
<evidence type="ECO:0000313" key="3">
    <source>
        <dbReference type="Proteomes" id="UP001432322"/>
    </source>
</evidence>
<reference evidence="2" key="1">
    <citation type="submission" date="2023-10" db="EMBL/GenBank/DDBJ databases">
        <title>Genome assembly of Pristionchus species.</title>
        <authorList>
            <person name="Yoshida K."/>
            <person name="Sommer R.J."/>
        </authorList>
    </citation>
    <scope>NUCLEOTIDE SEQUENCE</scope>
    <source>
        <strain evidence="2">RS5133</strain>
    </source>
</reference>
<evidence type="ECO:0008006" key="4">
    <source>
        <dbReference type="Google" id="ProtNLM"/>
    </source>
</evidence>
<dbReference type="EMBL" id="BTSY01000002">
    <property type="protein sequence ID" value="GMT13460.1"/>
    <property type="molecule type" value="Genomic_DNA"/>
</dbReference>
<organism evidence="2 3">
    <name type="scientific">Pristionchus fissidentatus</name>
    <dbReference type="NCBI Taxonomy" id="1538716"/>
    <lineage>
        <taxon>Eukaryota</taxon>
        <taxon>Metazoa</taxon>
        <taxon>Ecdysozoa</taxon>
        <taxon>Nematoda</taxon>
        <taxon>Chromadorea</taxon>
        <taxon>Rhabditida</taxon>
        <taxon>Rhabditina</taxon>
        <taxon>Diplogasteromorpha</taxon>
        <taxon>Diplogasteroidea</taxon>
        <taxon>Neodiplogasteridae</taxon>
        <taxon>Pristionchus</taxon>
    </lineage>
</organism>
<feature type="chain" id="PRO_5043585414" description="Insulin-like domain-containing protein" evidence="1">
    <location>
        <begin position="19"/>
        <end position="103"/>
    </location>
</feature>
<dbReference type="AlphaFoldDB" id="A0AAV5V1M3"/>